<feature type="binding site" evidence="7">
    <location>
        <position position="160"/>
    </location>
    <ligand>
        <name>3-phosphoshikimate</name>
        <dbReference type="ChEBI" id="CHEBI:145989"/>
    </ligand>
</feature>
<dbReference type="Pfam" id="PF00275">
    <property type="entry name" value="EPSP_synthase"/>
    <property type="match status" value="1"/>
</dbReference>
<feature type="binding site" evidence="7">
    <location>
        <position position="159"/>
    </location>
    <ligand>
        <name>3-phosphoshikimate</name>
        <dbReference type="ChEBI" id="CHEBI:145989"/>
    </ligand>
</feature>
<feature type="domain" description="Enolpyruvate transferase" evidence="8">
    <location>
        <begin position="7"/>
        <end position="396"/>
    </location>
</feature>
<dbReference type="CDD" id="cd01556">
    <property type="entry name" value="EPSP_synthase"/>
    <property type="match status" value="1"/>
</dbReference>
<dbReference type="RefSeq" id="WP_154459250.1">
    <property type="nucleotide sequence ID" value="NZ_VUMM01000002.1"/>
</dbReference>
<feature type="binding site" evidence="7">
    <location>
        <position position="20"/>
    </location>
    <ligand>
        <name>phosphoenolpyruvate</name>
        <dbReference type="ChEBI" id="CHEBI:58702"/>
    </ligand>
</feature>
<feature type="binding site" evidence="7">
    <location>
        <position position="187"/>
    </location>
    <ligand>
        <name>3-phosphoshikimate</name>
        <dbReference type="ChEBI" id="CHEBI:145989"/>
    </ligand>
</feature>
<dbReference type="GO" id="GO:0008652">
    <property type="term" value="P:amino acid biosynthetic process"/>
    <property type="evidence" value="ECO:0007669"/>
    <property type="project" value="UniProtKB-KW"/>
</dbReference>
<feature type="binding site" evidence="7">
    <location>
        <position position="362"/>
    </location>
    <ligand>
        <name>phosphoenolpyruvate</name>
        <dbReference type="ChEBI" id="CHEBI:58702"/>
    </ligand>
</feature>
<dbReference type="HAMAP" id="MF_00210">
    <property type="entry name" value="EPSP_synth"/>
    <property type="match status" value="1"/>
</dbReference>
<feature type="binding site" evidence="7">
    <location>
        <position position="388"/>
    </location>
    <ligand>
        <name>phosphoenolpyruvate</name>
        <dbReference type="ChEBI" id="CHEBI:58702"/>
    </ligand>
</feature>
<evidence type="ECO:0000259" key="8">
    <source>
        <dbReference type="Pfam" id="PF00275"/>
    </source>
</evidence>
<accession>A0A7X2N1J3</accession>
<dbReference type="PIRSF" id="PIRSF000505">
    <property type="entry name" value="EPSPS"/>
    <property type="match status" value="1"/>
</dbReference>
<evidence type="ECO:0000256" key="6">
    <source>
        <dbReference type="ARBA" id="ARBA00044633"/>
    </source>
</evidence>
<dbReference type="InterPro" id="IPR013792">
    <property type="entry name" value="RNA3'P_cycl/enolpyr_Trfase_a/b"/>
</dbReference>
<comment type="catalytic activity">
    <reaction evidence="6">
        <text>3-phosphoshikimate + phosphoenolpyruvate = 5-O-(1-carboxyvinyl)-3-phosphoshikimate + phosphate</text>
        <dbReference type="Rhea" id="RHEA:21256"/>
        <dbReference type="ChEBI" id="CHEBI:43474"/>
        <dbReference type="ChEBI" id="CHEBI:57701"/>
        <dbReference type="ChEBI" id="CHEBI:58702"/>
        <dbReference type="ChEBI" id="CHEBI:145989"/>
        <dbReference type="EC" id="2.5.1.19"/>
    </reaction>
    <physiologicalReaction direction="left-to-right" evidence="6">
        <dbReference type="Rhea" id="RHEA:21257"/>
    </physiologicalReaction>
</comment>
<feature type="binding site" evidence="7">
    <location>
        <position position="161"/>
    </location>
    <ligand>
        <name>3-phosphoshikimate</name>
        <dbReference type="ChEBI" id="CHEBI:145989"/>
    </ligand>
</feature>
<dbReference type="Gene3D" id="3.65.10.10">
    <property type="entry name" value="Enolpyruvate transferase domain"/>
    <property type="match status" value="2"/>
</dbReference>
<feature type="active site" description="Proton acceptor" evidence="7">
    <location>
        <position position="286"/>
    </location>
</feature>
<comment type="subcellular location">
    <subcellularLocation>
        <location evidence="7">Cytoplasm</location>
    </subcellularLocation>
</comment>
<reference evidence="9 10" key="1">
    <citation type="submission" date="2019-08" db="EMBL/GenBank/DDBJ databases">
        <title>In-depth cultivation of the pig gut microbiome towards novel bacterial diversity and tailored functional studies.</title>
        <authorList>
            <person name="Wylensek D."/>
            <person name="Hitch T.C.A."/>
            <person name="Clavel T."/>
        </authorList>
    </citation>
    <scope>NUCLEOTIDE SEQUENCE [LARGE SCALE GENOMIC DNA]</scope>
    <source>
        <strain evidence="9 10">LKV-178-WT-2G</strain>
    </source>
</reference>
<feature type="binding site" evidence="7">
    <location>
        <position position="20"/>
    </location>
    <ligand>
        <name>3-phosphoshikimate</name>
        <dbReference type="ChEBI" id="CHEBI:145989"/>
    </ligand>
</feature>
<evidence type="ECO:0000256" key="4">
    <source>
        <dbReference type="ARBA" id="ARBA00022679"/>
    </source>
</evidence>
<comment type="similarity">
    <text evidence="2 7">Belongs to the EPSP synthase family.</text>
</comment>
<comment type="function">
    <text evidence="7">Catalyzes the transfer of the enolpyruvyl moiety of phosphoenolpyruvate (PEP) to the 5-hydroxyl of shikimate-3-phosphate (S3P) to produce enolpyruvyl shikimate-3-phosphate and inorganic phosphate.</text>
</comment>
<dbReference type="AlphaFoldDB" id="A0A7X2N1J3"/>
<comment type="caution">
    <text evidence="7">Lacks conserved residue(s) required for the propagation of feature annotation.</text>
</comment>
<dbReference type="InterPro" id="IPR036968">
    <property type="entry name" value="Enolpyruvate_Tfrase_sf"/>
</dbReference>
<feature type="binding site" evidence="7">
    <location>
        <position position="161"/>
    </location>
    <ligand>
        <name>phosphoenolpyruvate</name>
        <dbReference type="ChEBI" id="CHEBI:58702"/>
    </ligand>
</feature>
<feature type="binding site" evidence="7">
    <location>
        <position position="286"/>
    </location>
    <ligand>
        <name>3-phosphoshikimate</name>
        <dbReference type="ChEBI" id="CHEBI:145989"/>
    </ligand>
</feature>
<name>A0A7X2N1J3_9FIRM</name>
<dbReference type="GO" id="GO:0009073">
    <property type="term" value="P:aromatic amino acid family biosynthetic process"/>
    <property type="evidence" value="ECO:0007669"/>
    <property type="project" value="UniProtKB-KW"/>
</dbReference>
<feature type="binding site" evidence="7">
    <location>
        <position position="25"/>
    </location>
    <ligand>
        <name>3-phosphoshikimate</name>
        <dbReference type="ChEBI" id="CHEBI:145989"/>
    </ligand>
</feature>
<feature type="binding site" evidence="7">
    <location>
        <position position="119"/>
    </location>
    <ligand>
        <name>phosphoenolpyruvate</name>
        <dbReference type="ChEBI" id="CHEBI:58702"/>
    </ligand>
</feature>
<organism evidence="9 10">
    <name type="scientific">Floccifex porci</name>
    <dbReference type="NCBI Taxonomy" id="2606629"/>
    <lineage>
        <taxon>Bacteria</taxon>
        <taxon>Bacillati</taxon>
        <taxon>Bacillota</taxon>
        <taxon>Erysipelotrichia</taxon>
        <taxon>Erysipelotrichales</taxon>
        <taxon>Erysipelotrichaceae</taxon>
        <taxon>Floccifex</taxon>
    </lineage>
</organism>
<dbReference type="Proteomes" id="UP000470082">
    <property type="component" value="Unassembled WGS sequence"/>
</dbReference>
<comment type="caution">
    <text evidence="9">The sequence shown here is derived from an EMBL/GenBank/DDBJ whole genome shotgun (WGS) entry which is preliminary data.</text>
</comment>
<keyword evidence="10" id="KW-1185">Reference proteome</keyword>
<sequence>MKAKIEPGKVQGSIPVPSSKSMAHRAIICASLSKGVSKVGNITYSKDIDATISCMEALGAHIEKFDTYCIISGTDILNQTGDRCLDCHESGSTLRFLIPLASQVKGKVTFKGQGRLMSRPMEIYETLFKNQNLIYQQEDTIQIQGNLKPGYYSIKGDVSSQFISGLLFLLPLLKQDSTLEILPPYESKSYVDLTLSMLKQFQIQIDTIDETHYFIKGNQVYQAKDVLVEGDYSQMAFFAVLSHLNHPVTCLNMDPESLQGDKAILSILKDYEKKKDVTIDLSNCPDLGPVLCVLAAYHPYKTTILHAQRLRMKESDRIEAMETELRKWNVNIESTYDTITIHGKNEYKMDEMVYIHGHNDHRIVMAMCIFGLCAKSESIIEDAQAITKSYPGFFKDILNINGKVTLYD</sequence>
<comment type="subunit">
    <text evidence="7">Monomer.</text>
</comment>
<dbReference type="PANTHER" id="PTHR21090:SF5">
    <property type="entry name" value="PENTAFUNCTIONAL AROM POLYPEPTIDE"/>
    <property type="match status" value="1"/>
</dbReference>
<keyword evidence="3 7" id="KW-0028">Amino-acid biosynthesis</keyword>
<protein>
    <recommendedName>
        <fullName evidence="7">3-phosphoshikimate 1-carboxyvinyltransferase</fullName>
        <ecNumber evidence="7">2.5.1.19</ecNumber>
    </recommendedName>
    <alternativeName>
        <fullName evidence="7">5-enolpyruvylshikimate-3-phosphate synthase</fullName>
        <shortName evidence="7">EPSP synthase</shortName>
        <shortName evidence="7">EPSPS</shortName>
    </alternativeName>
</protein>
<dbReference type="GO" id="GO:0009423">
    <property type="term" value="P:chorismate biosynthetic process"/>
    <property type="evidence" value="ECO:0007669"/>
    <property type="project" value="UniProtKB-UniRule"/>
</dbReference>
<dbReference type="NCBIfam" id="TIGR01356">
    <property type="entry name" value="aroA"/>
    <property type="match status" value="1"/>
</dbReference>
<dbReference type="EC" id="2.5.1.19" evidence="7"/>
<gene>
    <name evidence="7 9" type="primary">aroA</name>
    <name evidence="9" type="ORF">FYJ50_01345</name>
</gene>
<keyword evidence="4 7" id="KW-0808">Transferase</keyword>
<evidence type="ECO:0000256" key="5">
    <source>
        <dbReference type="ARBA" id="ARBA00023141"/>
    </source>
</evidence>
<dbReference type="UniPathway" id="UPA00053">
    <property type="reaction ID" value="UER00089"/>
</dbReference>
<evidence type="ECO:0000313" key="9">
    <source>
        <dbReference type="EMBL" id="MSS00775.1"/>
    </source>
</evidence>
<evidence type="ECO:0000313" key="10">
    <source>
        <dbReference type="Proteomes" id="UP000470082"/>
    </source>
</evidence>
<evidence type="ECO:0000256" key="7">
    <source>
        <dbReference type="HAMAP-Rule" id="MF_00210"/>
    </source>
</evidence>
<evidence type="ECO:0000256" key="1">
    <source>
        <dbReference type="ARBA" id="ARBA00004811"/>
    </source>
</evidence>
<dbReference type="GO" id="GO:0003866">
    <property type="term" value="F:3-phosphoshikimate 1-carboxyvinyltransferase activity"/>
    <property type="evidence" value="ECO:0007669"/>
    <property type="project" value="UniProtKB-UniRule"/>
</dbReference>
<dbReference type="SUPFAM" id="SSF55205">
    <property type="entry name" value="EPT/RTPC-like"/>
    <property type="match status" value="1"/>
</dbReference>
<feature type="binding site" evidence="7">
    <location>
        <position position="91"/>
    </location>
    <ligand>
        <name>phosphoenolpyruvate</name>
        <dbReference type="ChEBI" id="CHEBI:58702"/>
    </ligand>
</feature>
<proteinExistence type="inferred from homology"/>
<dbReference type="EMBL" id="VUMM01000002">
    <property type="protein sequence ID" value="MSS00775.1"/>
    <property type="molecule type" value="Genomic_DNA"/>
</dbReference>
<dbReference type="InterPro" id="IPR006264">
    <property type="entry name" value="EPSP_synthase"/>
</dbReference>
<dbReference type="GO" id="GO:0005737">
    <property type="term" value="C:cytoplasm"/>
    <property type="evidence" value="ECO:0007669"/>
    <property type="project" value="UniProtKB-SubCell"/>
</dbReference>
<feature type="binding site" evidence="7">
    <location>
        <position position="317"/>
    </location>
    <ligand>
        <name>phosphoenolpyruvate</name>
        <dbReference type="ChEBI" id="CHEBI:58702"/>
    </ligand>
</feature>
<dbReference type="PANTHER" id="PTHR21090">
    <property type="entry name" value="AROM/DEHYDROQUINATE SYNTHASE"/>
    <property type="match status" value="1"/>
</dbReference>
<keyword evidence="7" id="KW-0963">Cytoplasm</keyword>
<evidence type="ECO:0000256" key="3">
    <source>
        <dbReference type="ARBA" id="ARBA00022605"/>
    </source>
</evidence>
<keyword evidence="5 7" id="KW-0057">Aromatic amino acid biosynthesis</keyword>
<dbReference type="InterPro" id="IPR001986">
    <property type="entry name" value="Enolpyruvate_Tfrase_dom"/>
</dbReference>
<evidence type="ECO:0000256" key="2">
    <source>
        <dbReference type="ARBA" id="ARBA00009948"/>
    </source>
</evidence>
<feature type="binding site" evidence="7">
    <location>
        <position position="21"/>
    </location>
    <ligand>
        <name>3-phosphoshikimate</name>
        <dbReference type="ChEBI" id="CHEBI:145989"/>
    </ligand>
</feature>
<feature type="binding site" evidence="7">
    <location>
        <position position="313"/>
    </location>
    <ligand>
        <name>3-phosphoshikimate</name>
        <dbReference type="ChEBI" id="CHEBI:145989"/>
    </ligand>
</feature>
<comment type="pathway">
    <text evidence="1 7">Metabolic intermediate biosynthesis; chorismate biosynthesis; chorismate from D-erythrose 4-phosphate and phosphoenolpyruvate: step 6/7.</text>
</comment>